<organism evidence="1 2">
    <name type="scientific">Anabaena sphaerica FACHB-251</name>
    <dbReference type="NCBI Taxonomy" id="2692883"/>
    <lineage>
        <taxon>Bacteria</taxon>
        <taxon>Bacillati</taxon>
        <taxon>Cyanobacteriota</taxon>
        <taxon>Cyanophyceae</taxon>
        <taxon>Nostocales</taxon>
        <taxon>Nostocaceae</taxon>
        <taxon>Anabaena</taxon>
    </lineage>
</organism>
<proteinExistence type="predicted"/>
<comment type="caution">
    <text evidence="1">The sequence shown here is derived from an EMBL/GenBank/DDBJ whole genome shotgun (WGS) entry which is preliminary data.</text>
</comment>
<dbReference type="AlphaFoldDB" id="A0A927A2A5"/>
<dbReference type="InterPro" id="IPR010982">
    <property type="entry name" value="Lambda_DNA-bd_dom_sf"/>
</dbReference>
<sequence>MVKRSLQASQQGIEKAKLALIDKFGTQQKLADALAVTRQPISKFFNGKTVDNELFVRIWEKLGLKWQETSENQQIEVKASSEQDSEIDVLVQEIRALVKPHIKEKCGTMRVLDMAQPIELTGERGIYTNVNILQKLNRSRRIEIAELLRRKSKGNLFFFASDIS</sequence>
<keyword evidence="2" id="KW-1185">Reference proteome</keyword>
<evidence type="ECO:0000313" key="2">
    <source>
        <dbReference type="Proteomes" id="UP000662185"/>
    </source>
</evidence>
<gene>
    <name evidence="1" type="ORF">H6G06_17325</name>
</gene>
<dbReference type="Proteomes" id="UP000662185">
    <property type="component" value="Unassembled WGS sequence"/>
</dbReference>
<protein>
    <submittedName>
        <fullName evidence="1">Uncharacterized protein</fullName>
    </submittedName>
</protein>
<evidence type="ECO:0000313" key="1">
    <source>
        <dbReference type="EMBL" id="MBD2295193.1"/>
    </source>
</evidence>
<dbReference type="EMBL" id="JACJQU010000011">
    <property type="protein sequence ID" value="MBD2295193.1"/>
    <property type="molecule type" value="Genomic_DNA"/>
</dbReference>
<dbReference type="GO" id="GO:0003677">
    <property type="term" value="F:DNA binding"/>
    <property type="evidence" value="ECO:0007669"/>
    <property type="project" value="InterPro"/>
</dbReference>
<name>A0A927A2A5_9NOST</name>
<dbReference type="RefSeq" id="WP_190562353.1">
    <property type="nucleotide sequence ID" value="NZ_JACJQU010000011.1"/>
</dbReference>
<dbReference type="SUPFAM" id="SSF47413">
    <property type="entry name" value="lambda repressor-like DNA-binding domains"/>
    <property type="match status" value="1"/>
</dbReference>
<accession>A0A927A2A5</accession>
<dbReference type="Gene3D" id="1.10.260.40">
    <property type="entry name" value="lambda repressor-like DNA-binding domains"/>
    <property type="match status" value="1"/>
</dbReference>
<reference evidence="2" key="1">
    <citation type="journal article" date="2020" name="ISME J.">
        <title>Comparative genomics reveals insights into cyanobacterial evolution and habitat adaptation.</title>
        <authorList>
            <person name="Chen M.Y."/>
            <person name="Teng W.K."/>
            <person name="Zhao L."/>
            <person name="Hu C.X."/>
            <person name="Zhou Y.K."/>
            <person name="Han B.P."/>
            <person name="Song L.R."/>
            <person name="Shu W.S."/>
        </authorList>
    </citation>
    <scope>NUCLEOTIDE SEQUENCE [LARGE SCALE GENOMIC DNA]</scope>
    <source>
        <strain evidence="2">FACHB-251</strain>
    </source>
</reference>